<feature type="transmembrane region" description="Helical" evidence="6">
    <location>
        <begin position="80"/>
        <end position="98"/>
    </location>
</feature>
<dbReference type="PANTHER" id="PTHR32322:SF2">
    <property type="entry name" value="EAMA DOMAIN-CONTAINING PROTEIN"/>
    <property type="match status" value="1"/>
</dbReference>
<feature type="domain" description="EamA" evidence="7">
    <location>
        <begin position="20"/>
        <end position="148"/>
    </location>
</feature>
<proteinExistence type="inferred from homology"/>
<dbReference type="SUPFAM" id="SSF103481">
    <property type="entry name" value="Multidrug resistance efflux transporter EmrE"/>
    <property type="match status" value="2"/>
</dbReference>
<gene>
    <name evidence="8" type="primary">yedA</name>
    <name evidence="8" type="ORF">ACFOLC_10000</name>
</gene>
<evidence type="ECO:0000256" key="1">
    <source>
        <dbReference type="ARBA" id="ARBA00004141"/>
    </source>
</evidence>
<comment type="subcellular location">
    <subcellularLocation>
        <location evidence="1">Membrane</location>
        <topology evidence="1">Multi-pass membrane protein</topology>
    </subcellularLocation>
</comment>
<feature type="transmembrane region" description="Helical" evidence="6">
    <location>
        <begin position="275"/>
        <end position="294"/>
    </location>
</feature>
<feature type="domain" description="EamA" evidence="7">
    <location>
        <begin position="158"/>
        <end position="292"/>
    </location>
</feature>
<evidence type="ECO:0000256" key="3">
    <source>
        <dbReference type="ARBA" id="ARBA00022692"/>
    </source>
</evidence>
<organism evidence="8 9">
    <name type="scientific">Lysobacter cavernae</name>
    <dbReference type="NCBI Taxonomy" id="1685901"/>
    <lineage>
        <taxon>Bacteria</taxon>
        <taxon>Pseudomonadati</taxon>
        <taxon>Pseudomonadota</taxon>
        <taxon>Gammaproteobacteria</taxon>
        <taxon>Lysobacterales</taxon>
        <taxon>Lysobacteraceae</taxon>
        <taxon>Lysobacter</taxon>
    </lineage>
</organism>
<dbReference type="PANTHER" id="PTHR32322">
    <property type="entry name" value="INNER MEMBRANE TRANSPORTER"/>
    <property type="match status" value="1"/>
</dbReference>
<keyword evidence="5 6" id="KW-0472">Membrane</keyword>
<dbReference type="Proteomes" id="UP001595740">
    <property type="component" value="Unassembled WGS sequence"/>
</dbReference>
<dbReference type="InterPro" id="IPR037185">
    <property type="entry name" value="EmrE-like"/>
</dbReference>
<comment type="caution">
    <text evidence="8">The sequence shown here is derived from an EMBL/GenBank/DDBJ whole genome shotgun (WGS) entry which is preliminary data.</text>
</comment>
<evidence type="ECO:0000256" key="5">
    <source>
        <dbReference type="ARBA" id="ARBA00023136"/>
    </source>
</evidence>
<dbReference type="EMBL" id="JBHRXK010000004">
    <property type="protein sequence ID" value="MFC3551341.1"/>
    <property type="molecule type" value="Genomic_DNA"/>
</dbReference>
<feature type="transmembrane region" description="Helical" evidence="6">
    <location>
        <begin position="185"/>
        <end position="207"/>
    </location>
</feature>
<evidence type="ECO:0000256" key="4">
    <source>
        <dbReference type="ARBA" id="ARBA00022989"/>
    </source>
</evidence>
<accession>A0ABV7RRS7</accession>
<evidence type="ECO:0000256" key="2">
    <source>
        <dbReference type="ARBA" id="ARBA00007362"/>
    </source>
</evidence>
<evidence type="ECO:0000313" key="8">
    <source>
        <dbReference type="EMBL" id="MFC3551341.1"/>
    </source>
</evidence>
<comment type="similarity">
    <text evidence="2">Belongs to the EamA transporter family.</text>
</comment>
<name>A0ABV7RRS7_9GAMM</name>
<sequence length="311" mass="32996">MNTISPMASRAVPGALAVAFALASVYILWGSTYLAIRFALESYPPFLLGAGRMFLAGALMYAVLRWRGVAPPTGRQWRTLWLLSIWMVLLSNGLVNLAETEVGSGLAAIAVASMPLFAGVFAMLRGRHPSRIEWVGLVVGFVGVLWLNAGSELSSSTLGLVCLIIAPLAWAWGSIWSRDQDLPEPFMAAAAQMLTGSIWMLGAAVVTGERITTLPTMSATAALLYLVVAGSIFGFTAYIWLLHHVRPALATSYAYVNPPIAVLFGALIAGERFTAHDLGAMAVILLGVGIITLAKARASKPVPSPETEQAA</sequence>
<feature type="transmembrane region" description="Helical" evidence="6">
    <location>
        <begin position="131"/>
        <end position="149"/>
    </location>
</feature>
<feature type="transmembrane region" description="Helical" evidence="6">
    <location>
        <begin position="155"/>
        <end position="173"/>
    </location>
</feature>
<feature type="transmembrane region" description="Helical" evidence="6">
    <location>
        <begin position="12"/>
        <end position="36"/>
    </location>
</feature>
<feature type="transmembrane region" description="Helical" evidence="6">
    <location>
        <begin position="42"/>
        <end position="64"/>
    </location>
</feature>
<keyword evidence="3 6" id="KW-0812">Transmembrane</keyword>
<dbReference type="NCBIfam" id="NF008432">
    <property type="entry name" value="PRK11272.1"/>
    <property type="match status" value="1"/>
</dbReference>
<dbReference type="InterPro" id="IPR050638">
    <property type="entry name" value="AA-Vitamin_Transporters"/>
</dbReference>
<evidence type="ECO:0000313" key="9">
    <source>
        <dbReference type="Proteomes" id="UP001595740"/>
    </source>
</evidence>
<keyword evidence="9" id="KW-1185">Reference proteome</keyword>
<feature type="transmembrane region" description="Helical" evidence="6">
    <location>
        <begin position="219"/>
        <end position="241"/>
    </location>
</feature>
<dbReference type="Pfam" id="PF00892">
    <property type="entry name" value="EamA"/>
    <property type="match status" value="2"/>
</dbReference>
<dbReference type="InterPro" id="IPR000620">
    <property type="entry name" value="EamA_dom"/>
</dbReference>
<keyword evidence="4 6" id="KW-1133">Transmembrane helix</keyword>
<evidence type="ECO:0000256" key="6">
    <source>
        <dbReference type="SAM" id="Phobius"/>
    </source>
</evidence>
<feature type="transmembrane region" description="Helical" evidence="6">
    <location>
        <begin position="253"/>
        <end position="269"/>
    </location>
</feature>
<feature type="transmembrane region" description="Helical" evidence="6">
    <location>
        <begin position="104"/>
        <end position="124"/>
    </location>
</feature>
<protein>
    <submittedName>
        <fullName evidence="8">Drug/metabolite exporter YedA</fullName>
    </submittedName>
</protein>
<dbReference type="RefSeq" id="WP_386759109.1">
    <property type="nucleotide sequence ID" value="NZ_JBHRXK010000004.1"/>
</dbReference>
<reference evidence="9" key="1">
    <citation type="journal article" date="2019" name="Int. J. Syst. Evol. Microbiol.">
        <title>The Global Catalogue of Microorganisms (GCM) 10K type strain sequencing project: providing services to taxonomists for standard genome sequencing and annotation.</title>
        <authorList>
            <consortium name="The Broad Institute Genomics Platform"/>
            <consortium name="The Broad Institute Genome Sequencing Center for Infectious Disease"/>
            <person name="Wu L."/>
            <person name="Ma J."/>
        </authorList>
    </citation>
    <scope>NUCLEOTIDE SEQUENCE [LARGE SCALE GENOMIC DNA]</scope>
    <source>
        <strain evidence="9">KCTC 42875</strain>
    </source>
</reference>
<evidence type="ECO:0000259" key="7">
    <source>
        <dbReference type="Pfam" id="PF00892"/>
    </source>
</evidence>